<dbReference type="NCBIfam" id="TIGR04390">
    <property type="entry name" value="OMP_YaiO_dom"/>
    <property type="match status" value="1"/>
</dbReference>
<evidence type="ECO:0000256" key="1">
    <source>
        <dbReference type="SAM" id="SignalP"/>
    </source>
</evidence>
<protein>
    <submittedName>
        <fullName evidence="3">YaiO family outer membrane protein</fullName>
    </submittedName>
</protein>
<evidence type="ECO:0000313" key="3">
    <source>
        <dbReference type="EMBL" id="MBB3118185.1"/>
    </source>
</evidence>
<reference evidence="3 4" key="1">
    <citation type="submission" date="2020-08" db="EMBL/GenBank/DDBJ databases">
        <title>Genomic Encyclopedia of Type Strains, Phase III (KMG-III): the genomes of soil and plant-associated and newly described type strains.</title>
        <authorList>
            <person name="Whitman W."/>
        </authorList>
    </citation>
    <scope>NUCLEOTIDE SEQUENCE [LARGE SCALE GENOMIC DNA]</scope>
    <source>
        <strain evidence="3 4">CECT 8897</strain>
    </source>
</reference>
<dbReference type="Pfam" id="PF19413">
    <property type="entry name" value="YaiO"/>
    <property type="match status" value="1"/>
</dbReference>
<comment type="caution">
    <text evidence="3">The sequence shown here is derived from an EMBL/GenBank/DDBJ whole genome shotgun (WGS) entry which is preliminary data.</text>
</comment>
<keyword evidence="1" id="KW-0732">Signal</keyword>
<evidence type="ECO:0000313" key="4">
    <source>
        <dbReference type="Proteomes" id="UP000541535"/>
    </source>
</evidence>
<feature type="domain" description="YaiO beta-barrel" evidence="2">
    <location>
        <begin position="31"/>
        <end position="191"/>
    </location>
</feature>
<accession>A0A7W5B976</accession>
<dbReference type="InterPro" id="IPR030887">
    <property type="entry name" value="Beta-barrel_YaiO"/>
</dbReference>
<feature type="chain" id="PRO_5031160470" evidence="1">
    <location>
        <begin position="25"/>
        <end position="254"/>
    </location>
</feature>
<dbReference type="EMBL" id="JACHXD010000003">
    <property type="protein sequence ID" value="MBB3118185.1"/>
    <property type="molecule type" value="Genomic_DNA"/>
</dbReference>
<sequence length="254" mass="27285">MRRAALARLAFVLLACAAHFSVQADETPRSTIGLASGKEHLSNGSPDWRETSLQLNYGLAPRQSVGLGLTRTRRFGLNDTQVNAGLVTPLGAALVLSLEANASSSHHVLAKNALGGALQYEFARGWLLHGGGRSTRYNDVRVNQGLLMLEHYFSDFGASLAWRPARAFGATAHGLELRASYYYSDRDSVGIIVAGGKEAANIGGGVQLSSLRSAALVGRHWLGKDWALNYSLGHTRQGDFYIRNGFSLGLQAAF</sequence>
<gene>
    <name evidence="3" type="ORF">FHS03_001216</name>
</gene>
<dbReference type="Proteomes" id="UP000541535">
    <property type="component" value="Unassembled WGS sequence"/>
</dbReference>
<dbReference type="AlphaFoldDB" id="A0A7W5B976"/>
<name>A0A7W5B976_9BURK</name>
<organism evidence="3 4">
    <name type="scientific">Pseudoduganella violacea</name>
    <dbReference type="NCBI Taxonomy" id="1715466"/>
    <lineage>
        <taxon>Bacteria</taxon>
        <taxon>Pseudomonadati</taxon>
        <taxon>Pseudomonadota</taxon>
        <taxon>Betaproteobacteria</taxon>
        <taxon>Burkholderiales</taxon>
        <taxon>Oxalobacteraceae</taxon>
        <taxon>Telluria group</taxon>
        <taxon>Pseudoduganella</taxon>
    </lineage>
</organism>
<evidence type="ECO:0000259" key="2">
    <source>
        <dbReference type="Pfam" id="PF19413"/>
    </source>
</evidence>
<feature type="signal peptide" evidence="1">
    <location>
        <begin position="1"/>
        <end position="24"/>
    </location>
</feature>
<keyword evidence="4" id="KW-1185">Reference proteome</keyword>
<proteinExistence type="predicted"/>
<dbReference type="RefSeq" id="WP_183440140.1">
    <property type="nucleotide sequence ID" value="NZ_JACHXD010000003.1"/>
</dbReference>